<evidence type="ECO:0000313" key="1">
    <source>
        <dbReference type="EMBL" id="PIL23471.1"/>
    </source>
</evidence>
<name>A0A2G8RPQ2_9APHY</name>
<dbReference type="EMBL" id="AYKW01000068">
    <property type="protein sequence ID" value="PIL23471.1"/>
    <property type="molecule type" value="Genomic_DNA"/>
</dbReference>
<dbReference type="Gene3D" id="3.80.10.10">
    <property type="entry name" value="Ribonuclease Inhibitor"/>
    <property type="match status" value="1"/>
</dbReference>
<dbReference type="OrthoDB" id="2744443at2759"/>
<organism evidence="1 2">
    <name type="scientific">Ganoderma sinense ZZ0214-1</name>
    <dbReference type="NCBI Taxonomy" id="1077348"/>
    <lineage>
        <taxon>Eukaryota</taxon>
        <taxon>Fungi</taxon>
        <taxon>Dikarya</taxon>
        <taxon>Basidiomycota</taxon>
        <taxon>Agaricomycotina</taxon>
        <taxon>Agaricomycetes</taxon>
        <taxon>Polyporales</taxon>
        <taxon>Polyporaceae</taxon>
        <taxon>Ganoderma</taxon>
    </lineage>
</organism>
<protein>
    <recommendedName>
        <fullName evidence="3">F-box domain-containing protein</fullName>
    </recommendedName>
</protein>
<proteinExistence type="predicted"/>
<keyword evidence="2" id="KW-1185">Reference proteome</keyword>
<dbReference type="AlphaFoldDB" id="A0A2G8RPQ2"/>
<evidence type="ECO:0000313" key="2">
    <source>
        <dbReference type="Proteomes" id="UP000230002"/>
    </source>
</evidence>
<gene>
    <name evidence="1" type="ORF">GSI_14782</name>
</gene>
<accession>A0A2G8RPQ2</accession>
<dbReference type="InterPro" id="IPR032675">
    <property type="entry name" value="LRR_dom_sf"/>
</dbReference>
<sequence>MTPYRHTPVLRVCRYWRSLILKTPQFWTNILSLRLLYSRRLNWFGSRFKAALALSAPLRLTLSLPYWSMNVIDALLPHGSRIASLTLHCEPYPELSQRLFEQPLTHLRDLAIFYPFGSCPRDYLSLCFHLYPNIHSLRLRLTRFYSPSVPCVSLRHLDLTRCKIYAQGTTEYIPSYIPSMSSLHGALELFPNLETLCLSDSLSEPYHYADEPPELTKTVHLPHLRRVDIQDKLTYISQFLSHLSIPATTDLMLHPDYKLGRPVRAPVFPSIHFSPGSPDTEISLHIDFWYNSSWHRSLGWGLRRPGETGEDQVQDVGMVRIALSSMHDPIGPIMHFTRGIARALAPSLSTGGVTKLTVTGTHASGREFWTAVLPDLPGLRRIVCEDIRSTEVLVDVLGRPFPVELGSGDADSGSGFPCPGLADLALVWKLPNSLVEEQDCCDDGGTRQNANGYLRCEVVSALGALCNALRACLAARRAGRRCEAIRKLTVALRNSHHNRILVLEWEAELVERHLREGLANLVEEIAVVDNVEGD</sequence>
<dbReference type="SUPFAM" id="SSF52047">
    <property type="entry name" value="RNI-like"/>
    <property type="match status" value="1"/>
</dbReference>
<evidence type="ECO:0008006" key="3">
    <source>
        <dbReference type="Google" id="ProtNLM"/>
    </source>
</evidence>
<comment type="caution">
    <text evidence="1">The sequence shown here is derived from an EMBL/GenBank/DDBJ whole genome shotgun (WGS) entry which is preliminary data.</text>
</comment>
<reference evidence="1 2" key="1">
    <citation type="journal article" date="2015" name="Sci. Rep.">
        <title>Chromosome-level genome map provides insights into diverse defense mechanisms in the medicinal fungus Ganoderma sinense.</title>
        <authorList>
            <person name="Zhu Y."/>
            <person name="Xu J."/>
            <person name="Sun C."/>
            <person name="Zhou S."/>
            <person name="Xu H."/>
            <person name="Nelson D.R."/>
            <person name="Qian J."/>
            <person name="Song J."/>
            <person name="Luo H."/>
            <person name="Xiang L."/>
            <person name="Li Y."/>
            <person name="Xu Z."/>
            <person name="Ji A."/>
            <person name="Wang L."/>
            <person name="Lu S."/>
            <person name="Hayward A."/>
            <person name="Sun W."/>
            <person name="Li X."/>
            <person name="Schwartz D.C."/>
            <person name="Wang Y."/>
            <person name="Chen S."/>
        </authorList>
    </citation>
    <scope>NUCLEOTIDE SEQUENCE [LARGE SCALE GENOMIC DNA]</scope>
    <source>
        <strain evidence="1 2">ZZ0214-1</strain>
    </source>
</reference>
<dbReference type="Proteomes" id="UP000230002">
    <property type="component" value="Unassembled WGS sequence"/>
</dbReference>